<keyword evidence="1" id="KW-1133">Transmembrane helix</keyword>
<keyword evidence="1" id="KW-0812">Transmembrane</keyword>
<evidence type="ECO:0000313" key="3">
    <source>
        <dbReference type="Proteomes" id="UP001157915"/>
    </source>
</evidence>
<keyword evidence="1" id="KW-0472">Membrane</keyword>
<reference evidence="2 3" key="1">
    <citation type="submission" date="2017-05" db="EMBL/GenBank/DDBJ databases">
        <authorList>
            <person name="Varghese N."/>
            <person name="Submissions S."/>
        </authorList>
    </citation>
    <scope>NUCLEOTIDE SEQUENCE [LARGE SCALE GENOMIC DNA]</scope>
    <source>
        <strain evidence="2 3">DSM 15360</strain>
    </source>
</reference>
<dbReference type="EMBL" id="FXUA01000002">
    <property type="protein sequence ID" value="SMP13195.1"/>
    <property type="molecule type" value="Genomic_DNA"/>
</dbReference>
<sequence>MTEKIQQTENHQYHFVSYLKRIMLILFLLSLPTIGWTCTCMSLTKKNVKKITKNADYVLLGTAVENVHHNDSIKATLDSEKFGIDVKFKVEKVYKGSLQAEFVYINQFETDNCIQAFRFGEKYIIVGTRIEKFENLRPFSEAVYKEDKIFETVASPPPPPIGGLTIRKMKCYNIEMELVEHWNKIAENEIVVYTNQCSSFNAESTYGKYFSK</sequence>
<protein>
    <recommendedName>
        <fullName evidence="4">Tissue inhibitor of metalloproteinase</fullName>
    </recommendedName>
</protein>
<evidence type="ECO:0008006" key="4">
    <source>
        <dbReference type="Google" id="ProtNLM"/>
    </source>
</evidence>
<keyword evidence="3" id="KW-1185">Reference proteome</keyword>
<comment type="caution">
    <text evidence="2">The sequence shown here is derived from an EMBL/GenBank/DDBJ whole genome shotgun (WGS) entry which is preliminary data.</text>
</comment>
<evidence type="ECO:0000256" key="1">
    <source>
        <dbReference type="SAM" id="Phobius"/>
    </source>
</evidence>
<feature type="transmembrane region" description="Helical" evidence="1">
    <location>
        <begin position="22"/>
        <end position="43"/>
    </location>
</feature>
<organism evidence="2 3">
    <name type="scientific">Algoriphagus winogradskyi</name>
    <dbReference type="NCBI Taxonomy" id="237017"/>
    <lineage>
        <taxon>Bacteria</taxon>
        <taxon>Pseudomonadati</taxon>
        <taxon>Bacteroidota</taxon>
        <taxon>Cytophagia</taxon>
        <taxon>Cytophagales</taxon>
        <taxon>Cyclobacteriaceae</taxon>
        <taxon>Algoriphagus</taxon>
    </lineage>
</organism>
<gene>
    <name evidence="2" type="ORF">SAMN06265367_102187</name>
</gene>
<evidence type="ECO:0000313" key="2">
    <source>
        <dbReference type="EMBL" id="SMP13195.1"/>
    </source>
</evidence>
<dbReference type="Proteomes" id="UP001157915">
    <property type="component" value="Unassembled WGS sequence"/>
</dbReference>
<dbReference type="SUPFAM" id="SSF50242">
    <property type="entry name" value="TIMP-like"/>
    <property type="match status" value="1"/>
</dbReference>
<proteinExistence type="predicted"/>
<dbReference type="Gene3D" id="2.40.50.120">
    <property type="match status" value="1"/>
</dbReference>
<dbReference type="InterPro" id="IPR008993">
    <property type="entry name" value="TIMP-like_OB-fold"/>
</dbReference>
<accession>A0ABY1NM42</accession>
<name>A0ABY1NM42_9BACT</name>